<dbReference type="InterPro" id="IPR049056">
    <property type="entry name" value="NAD_Glu_DH_HM3"/>
</dbReference>
<dbReference type="InterPro" id="IPR049059">
    <property type="entry name" value="NAD_Glu_DH_HM1"/>
</dbReference>
<dbReference type="PIRSF" id="PIRSF036761">
    <property type="entry name" value="GDH_Mll4104"/>
    <property type="match status" value="1"/>
</dbReference>
<dbReference type="RefSeq" id="WP_271089020.1">
    <property type="nucleotide sequence ID" value="NZ_JAPJZH010000004.1"/>
</dbReference>
<keyword evidence="8" id="KW-1185">Reference proteome</keyword>
<dbReference type="Pfam" id="PF21075">
    <property type="entry name" value="GDH_ACT1"/>
    <property type="match status" value="1"/>
</dbReference>
<dbReference type="PANTHER" id="PTHR43403:SF1">
    <property type="entry name" value="NAD-SPECIFIC GLUTAMATE DEHYDROGENASE"/>
    <property type="match status" value="1"/>
</dbReference>
<organism evidence="7 8">
    <name type="scientific">Hoeflea poritis</name>
    <dbReference type="NCBI Taxonomy" id="2993659"/>
    <lineage>
        <taxon>Bacteria</taxon>
        <taxon>Pseudomonadati</taxon>
        <taxon>Pseudomonadota</taxon>
        <taxon>Alphaproteobacteria</taxon>
        <taxon>Hyphomicrobiales</taxon>
        <taxon>Rhizobiaceae</taxon>
        <taxon>Hoeflea</taxon>
    </lineage>
</organism>
<dbReference type="Proteomes" id="UP001148313">
    <property type="component" value="Unassembled WGS sequence"/>
</dbReference>
<dbReference type="InterPro" id="IPR049064">
    <property type="entry name" value="NAD_Glu_DH_ACT3"/>
</dbReference>
<dbReference type="SUPFAM" id="SSF51735">
    <property type="entry name" value="NAD(P)-binding Rossmann-fold domains"/>
    <property type="match status" value="1"/>
</dbReference>
<feature type="domain" description="NAD-glutamate dehydrogenase N-terminal ACT1" evidence="4">
    <location>
        <begin position="33"/>
        <end position="170"/>
    </location>
</feature>
<evidence type="ECO:0000259" key="4">
    <source>
        <dbReference type="Pfam" id="PF21075"/>
    </source>
</evidence>
<dbReference type="InterPro" id="IPR048381">
    <property type="entry name" value="GDH_C"/>
</dbReference>
<accession>A0ABT4VL15</accession>
<dbReference type="InterPro" id="IPR046346">
    <property type="entry name" value="Aminoacid_DH-like_N_sf"/>
</dbReference>
<dbReference type="InterPro" id="IPR049062">
    <property type="entry name" value="NAD_Glu_DH_ACT2"/>
</dbReference>
<evidence type="ECO:0000259" key="3">
    <source>
        <dbReference type="Pfam" id="PF21074"/>
    </source>
</evidence>
<proteinExistence type="predicted"/>
<feature type="domain" description="NAD-glutamate dehydrogenase ACT2" evidence="5">
    <location>
        <begin position="404"/>
        <end position="493"/>
    </location>
</feature>
<evidence type="ECO:0000256" key="1">
    <source>
        <dbReference type="ARBA" id="ARBA00023002"/>
    </source>
</evidence>
<keyword evidence="1" id="KW-0560">Oxidoreductase</keyword>
<dbReference type="Pfam" id="PF21073">
    <property type="entry name" value="GDH_HM1"/>
    <property type="match status" value="1"/>
</dbReference>
<dbReference type="PANTHER" id="PTHR43403">
    <property type="entry name" value="NAD-SPECIFIC GLUTAMATE DEHYDROGENASE"/>
    <property type="match status" value="1"/>
</dbReference>
<evidence type="ECO:0000313" key="7">
    <source>
        <dbReference type="EMBL" id="MDA4845398.1"/>
    </source>
</evidence>
<evidence type="ECO:0000259" key="2">
    <source>
        <dbReference type="Pfam" id="PF05088"/>
    </source>
</evidence>
<dbReference type="Gene3D" id="3.40.50.720">
    <property type="entry name" value="NAD(P)-binding Rossmann-like Domain"/>
    <property type="match status" value="1"/>
</dbReference>
<dbReference type="Pfam" id="PF21077">
    <property type="entry name" value="GDH_ACT3"/>
    <property type="match status" value="1"/>
</dbReference>
<dbReference type="EMBL" id="JAPJZH010000004">
    <property type="protein sequence ID" value="MDA4845398.1"/>
    <property type="molecule type" value="Genomic_DNA"/>
</dbReference>
<evidence type="ECO:0000259" key="6">
    <source>
        <dbReference type="Pfam" id="PF21077"/>
    </source>
</evidence>
<sequence>MGTRRHPKRDKQIARIAEILSQQKQHYIEPDFLFGHVSADDVLLYRPESLAAACVHARNQLDAWNGKDTRIHVGPVDGVDLAGRSLTVITLVDRNMPFIFDSVMGEVSHAHRDICLAAHPILRLKRAADGAIREIAPAVGGEAEEDWNKVSVVQIHLPRLSADAIKLLKANLLKVFDQVHRAVADWTAMLGRLDNIVVELQNAGGSQHLAEREEALAFLEWLRDDNFTFLGMREYNFRGSGRDATVERAEATGLGILSDPDVRVLRRGRDPVTTTPELLAFLQGPDALIVTKANVRSLVHRRTYMDYVGVKRYDESGRVTGELRIVGLFTSTAYTRSVQRIPLLRSKATAVVESFGFDSESHSGKVLLNALESYPRDELFQVDVPMLAGFCEQIIELSDRPRVRVLPRIDRFDRFVSVLVYVPRDQYDTDARGRIGAYLKDVFDARLSAYYPAFPEGGVARVHFVLGRSGGRTPRVSQEVLENAVRRIVTRWEDQFSTLAGVDALALHTSDAYRDNFTPEEAVEDLPSFLQCAQDTPICIDFYQRDGEASENLSLKIFHLDAPVALSRRVPLLENLGFNVISEQTFEVAVGVDVTQTRKVVLHNMELVHRDGMPVDLARLVDLLDEAFLSTWFGRIDNDSFNRLVINAGLTAREVKVLRAYARYLRQAGITYSQGYIAGTLNTYPEIAAELFGLFRTRFDPSLKVRAAAKEFDEIIGRIETALARVPSLDDDRIFRRFINVISSTLRTNYYQKTGDGGVHDTLAFKLDPRALEGIPDPRPYREIFVYGSDVEGVHLRFGPIARGGLRWSDRAQDYRTEVLGLVKAQQVKNAVIVPVGSKGGFYPKNLPTSGTRDDVFNAGREAYKTFISTLLSVTDNIVDGKVVSPKNTLCHDGDDPYFVVAADKGTATFSDTANAISQAHHFWLDDAFASGGSDGYDHKKMGITARGAWEAVERHFREMDIDIQKNEFTVVGVGDMSGDVFGNGMLLSPVIRLVAAFDHRDIFIDPNPDCKTGFAERKRLFDVGRSSWQDYDKSILSPGGMIISRSEKSVKLTKQAAAAIGLSGTVATPFEIIIAILKADVDLLWFGGIGTYVKAAGESDAEVGDRTNDPVRITAAEVGAKVIGEGANLGVTQRGRIEFNMHGGRCNSDAIDNSAGVNSSDLEVNIKIALAAAMRAQRLTLANRNKLLMSMTDEVAALVLRNNYLQTLAISLVERRSARATGDLVRLMNKLESDGQLDRQVETLPDNQTLAERVSAGKPLTRAEIGVLLSYAKIVLFEDLTKSVLLDDLYFDTELFGYFPERMRKAHADDIREHRLRREIIGTVLANDAINRGSPVFINRLVDATGMLPSDIVKSYVMVRDGLNLPALYDAIDSLDNKVPGEIQNELYAGVGHVIQMVSRWALKTGINSQPLAPTVKAMQQSVDTLYDVLPSLVPGNMREETERWYERAVGHGVPKNLAKQLSQMPSLALIPEIMQIAGGAKADLKKTAKTFFDVTELFRIGRMDLAAHQASVSDHYEALAIARSLDEISAARRQITATALEKFGKDKEPVAAWHAADQTRIDRGQTRIGEMIEGGEINIARLTVAAGMLGDLARGRN</sequence>
<evidence type="ECO:0000313" key="8">
    <source>
        <dbReference type="Proteomes" id="UP001148313"/>
    </source>
</evidence>
<dbReference type="InterPro" id="IPR036291">
    <property type="entry name" value="NAD(P)-bd_dom_sf"/>
</dbReference>
<dbReference type="Pfam" id="PF21074">
    <property type="entry name" value="GDH_C"/>
    <property type="match status" value="1"/>
</dbReference>
<gene>
    <name evidence="7" type="ORF">OOZ53_08560</name>
</gene>
<dbReference type="SUPFAM" id="SSF53223">
    <property type="entry name" value="Aminoacid dehydrogenase-like, N-terminal domain"/>
    <property type="match status" value="1"/>
</dbReference>
<dbReference type="Pfam" id="PF21078">
    <property type="entry name" value="GDH_HM3"/>
    <property type="match status" value="1"/>
</dbReference>
<protein>
    <submittedName>
        <fullName evidence="7">NAD-glutamate dehydrogenase</fullName>
    </submittedName>
</protein>
<comment type="caution">
    <text evidence="7">The sequence shown here is derived from an EMBL/GenBank/DDBJ whole genome shotgun (WGS) entry which is preliminary data.</text>
</comment>
<feature type="domain" description="NAD-glutamate dehydrogenase catalytic" evidence="2">
    <location>
        <begin position="719"/>
        <end position="1213"/>
    </location>
</feature>
<feature type="domain" description="NAD-specific glutamate dehydrogenase C-terminal" evidence="3">
    <location>
        <begin position="1258"/>
        <end position="1591"/>
    </location>
</feature>
<feature type="domain" description="NAD-glutamate dehydrogenase ACT3" evidence="6">
    <location>
        <begin position="538"/>
        <end position="619"/>
    </location>
</feature>
<dbReference type="InterPro" id="IPR007780">
    <property type="entry name" value="NAD_Glu_DH_bac"/>
</dbReference>
<dbReference type="InterPro" id="IPR024727">
    <property type="entry name" value="NAD_Glu_DH_N_ACT1"/>
</dbReference>
<reference evidence="7" key="1">
    <citation type="submission" date="2022-11" db="EMBL/GenBank/DDBJ databases">
        <title>Hoeflea poritis sp. nov., isolated from scleractinian coral Porites lutea.</title>
        <authorList>
            <person name="Zhang G."/>
            <person name="Wei Q."/>
            <person name="Cai L."/>
        </authorList>
    </citation>
    <scope>NUCLEOTIDE SEQUENCE</scope>
    <source>
        <strain evidence="7">E7-10</strain>
    </source>
</reference>
<evidence type="ECO:0000259" key="5">
    <source>
        <dbReference type="Pfam" id="PF21076"/>
    </source>
</evidence>
<dbReference type="InterPro" id="IPR028971">
    <property type="entry name" value="NAD-GDH_cat"/>
</dbReference>
<dbReference type="Pfam" id="PF21076">
    <property type="entry name" value="GDH_ACT2"/>
    <property type="match status" value="1"/>
</dbReference>
<name>A0ABT4VL15_9HYPH</name>
<dbReference type="Pfam" id="PF05088">
    <property type="entry name" value="Bac_GDH_CD"/>
    <property type="match status" value="1"/>
</dbReference>